<organism evidence="1 2">
    <name type="scientific">Pseudomonas syringae pv. maculicola</name>
    <dbReference type="NCBI Taxonomy" id="59511"/>
    <lineage>
        <taxon>Bacteria</taxon>
        <taxon>Pseudomonadati</taxon>
        <taxon>Pseudomonadota</taxon>
        <taxon>Gammaproteobacteria</taxon>
        <taxon>Pseudomonadales</taxon>
        <taxon>Pseudomonadaceae</taxon>
        <taxon>Pseudomonas</taxon>
    </lineage>
</organism>
<comment type="caution">
    <text evidence="1">The sequence shown here is derived from an EMBL/GenBank/DDBJ whole genome shotgun (WGS) entry which is preliminary data.</text>
</comment>
<accession>A0A3M2XXV2</accession>
<feature type="non-terminal residue" evidence="1">
    <location>
        <position position="1"/>
    </location>
</feature>
<reference evidence="1 2" key="1">
    <citation type="submission" date="2018-08" db="EMBL/GenBank/DDBJ databases">
        <title>Recombination of ecologically and evolutionarily significant loci maintains genetic cohesion in the Pseudomonas syringae species complex.</title>
        <authorList>
            <person name="Dillon M."/>
            <person name="Thakur S."/>
            <person name="Almeida R.N.D."/>
            <person name="Weir B.S."/>
            <person name="Guttman D.S."/>
        </authorList>
    </citation>
    <scope>NUCLEOTIDE SEQUENCE [LARGE SCALE GENOMIC DNA]</scope>
    <source>
        <strain evidence="1 2">88_10</strain>
    </source>
</reference>
<gene>
    <name evidence="1" type="ORF">APX70_08403</name>
</gene>
<proteinExistence type="predicted"/>
<dbReference type="AlphaFoldDB" id="A0A3M2XXV2"/>
<dbReference type="Proteomes" id="UP000282378">
    <property type="component" value="Unassembled WGS sequence"/>
</dbReference>
<evidence type="ECO:0000313" key="1">
    <source>
        <dbReference type="EMBL" id="RML68038.1"/>
    </source>
</evidence>
<sequence length="36" mass="3703">SFVDKIATAESPEQAIDGVLTLCAALAEGVRNARVS</sequence>
<evidence type="ECO:0000313" key="2">
    <source>
        <dbReference type="Proteomes" id="UP000282378"/>
    </source>
</evidence>
<protein>
    <submittedName>
        <fullName evidence="1">Tryptophan synthase alpha chain</fullName>
    </submittedName>
</protein>
<name>A0A3M2XXV2_PSEYM</name>
<dbReference type="EMBL" id="RBNL01002647">
    <property type="protein sequence ID" value="RML68038.1"/>
    <property type="molecule type" value="Genomic_DNA"/>
</dbReference>